<dbReference type="RefSeq" id="WP_071471374.1">
    <property type="nucleotide sequence ID" value="NZ_MDKE01000003.1"/>
</dbReference>
<dbReference type="OrthoDB" id="5600737at2"/>
<dbReference type="AlphaFoldDB" id="A0A1J4QJ47"/>
<gene>
    <name evidence="2" type="ORF">BFR47_08885</name>
</gene>
<name>A0A1J4QJ47_9GAMM</name>
<dbReference type="STRING" id="1414654.BFR47_08885"/>
<evidence type="ECO:0000256" key="1">
    <source>
        <dbReference type="SAM" id="MobiDB-lite"/>
    </source>
</evidence>
<accession>A0A1J4QJ47</accession>
<feature type="region of interest" description="Disordered" evidence="1">
    <location>
        <begin position="14"/>
        <end position="37"/>
    </location>
</feature>
<comment type="caution">
    <text evidence="2">The sequence shown here is derived from an EMBL/GenBank/DDBJ whole genome shotgun (WGS) entry which is preliminary data.</text>
</comment>
<evidence type="ECO:0000313" key="2">
    <source>
        <dbReference type="EMBL" id="OIN14009.1"/>
    </source>
</evidence>
<sequence length="105" mass="11159">MVNSLLLLVLSSASGLQDPSRPLTSMEPEITEPQVASRQGVPRLEAIFTGGARASAIIDGRYYQLGDAVAGYRLERIQSNHVVLGGEGEPLTLTLFSSLSTLSSQ</sequence>
<proteinExistence type="predicted"/>
<evidence type="ECO:0000313" key="3">
    <source>
        <dbReference type="Proteomes" id="UP000243073"/>
    </source>
</evidence>
<dbReference type="EMBL" id="MDKE01000003">
    <property type="protein sequence ID" value="OIN14009.1"/>
    <property type="molecule type" value="Genomic_DNA"/>
</dbReference>
<protein>
    <recommendedName>
        <fullName evidence="4">MSHA biogenesis protein MshK</fullName>
    </recommendedName>
</protein>
<dbReference type="Gene3D" id="2.30.30.830">
    <property type="match status" value="1"/>
</dbReference>
<organism evidence="2 3">
    <name type="scientific">Oceanisphaera psychrotolerans</name>
    <dbReference type="NCBI Taxonomy" id="1414654"/>
    <lineage>
        <taxon>Bacteria</taxon>
        <taxon>Pseudomonadati</taxon>
        <taxon>Pseudomonadota</taxon>
        <taxon>Gammaproteobacteria</taxon>
        <taxon>Aeromonadales</taxon>
        <taxon>Aeromonadaceae</taxon>
        <taxon>Oceanisphaera</taxon>
    </lineage>
</organism>
<reference evidence="2 3" key="1">
    <citation type="submission" date="2016-07" db="EMBL/GenBank/DDBJ databases">
        <title>Draft Genome Sequence of Oceanisphaera psychrotolerans, isolated from coastal sediment samples.</title>
        <authorList>
            <person name="Zhuo S."/>
            <person name="Ruan Z."/>
        </authorList>
    </citation>
    <scope>NUCLEOTIDE SEQUENCE [LARGE SCALE GENOMIC DNA]</scope>
    <source>
        <strain evidence="2 3">LAM-WHM-ZC</strain>
    </source>
</reference>
<dbReference type="Proteomes" id="UP000243073">
    <property type="component" value="Unassembled WGS sequence"/>
</dbReference>
<keyword evidence="3" id="KW-1185">Reference proteome</keyword>
<evidence type="ECO:0008006" key="4">
    <source>
        <dbReference type="Google" id="ProtNLM"/>
    </source>
</evidence>